<dbReference type="EMBL" id="SJPR01000001">
    <property type="protein sequence ID" value="TWT99936.1"/>
    <property type="molecule type" value="Genomic_DNA"/>
</dbReference>
<comment type="caution">
    <text evidence="2">The sequence shown here is derived from an EMBL/GenBank/DDBJ whole genome shotgun (WGS) entry which is preliminary data.</text>
</comment>
<keyword evidence="3" id="KW-1185">Reference proteome</keyword>
<sequence length="227" mass="22889">MGESASWLSEAATGDASSSGDLSDGLALLRCGPFRAALPTGDPAAGLRDVSFDGVALAATLFSVTTPAGPLAPASETYVRGGDYVSTHPPTEGFPFRTQLYWSAKPVAGGGVAATLSLSLQTDLLDTSPVLTLGVSQATAPTVSGDACRFDLPNATLIIAPHPTDAAECEAAASDDGCVLSLSPPFLEKGVIRRLRVAAIVLPAGVSNPAVSEAIADLADDPLPLTT</sequence>
<accession>A0A5C6AKG9</accession>
<feature type="compositionally biased region" description="Low complexity" evidence="1">
    <location>
        <begin position="11"/>
        <end position="21"/>
    </location>
</feature>
<feature type="region of interest" description="Disordered" evidence="1">
    <location>
        <begin position="1"/>
        <end position="21"/>
    </location>
</feature>
<proteinExistence type="predicted"/>
<evidence type="ECO:0000313" key="2">
    <source>
        <dbReference type="EMBL" id="TWT99936.1"/>
    </source>
</evidence>
<dbReference type="RefSeq" id="WP_146443359.1">
    <property type="nucleotide sequence ID" value="NZ_SJPR01000001.1"/>
</dbReference>
<evidence type="ECO:0000256" key="1">
    <source>
        <dbReference type="SAM" id="MobiDB-lite"/>
    </source>
</evidence>
<dbReference type="AlphaFoldDB" id="A0A5C6AKG9"/>
<evidence type="ECO:0000313" key="3">
    <source>
        <dbReference type="Proteomes" id="UP000317421"/>
    </source>
</evidence>
<gene>
    <name evidence="2" type="ORF">Pla108_08800</name>
</gene>
<protein>
    <submittedName>
        <fullName evidence="2">Uncharacterized protein</fullName>
    </submittedName>
</protein>
<name>A0A5C6AKG9_9BACT</name>
<dbReference type="Proteomes" id="UP000317421">
    <property type="component" value="Unassembled WGS sequence"/>
</dbReference>
<organism evidence="2 3">
    <name type="scientific">Botrimarina colliarenosi</name>
    <dbReference type="NCBI Taxonomy" id="2528001"/>
    <lineage>
        <taxon>Bacteria</taxon>
        <taxon>Pseudomonadati</taxon>
        <taxon>Planctomycetota</taxon>
        <taxon>Planctomycetia</taxon>
        <taxon>Pirellulales</taxon>
        <taxon>Lacipirellulaceae</taxon>
        <taxon>Botrimarina</taxon>
    </lineage>
</organism>
<dbReference type="OrthoDB" id="261242at2"/>
<reference evidence="2 3" key="1">
    <citation type="submission" date="2019-02" db="EMBL/GenBank/DDBJ databases">
        <title>Deep-cultivation of Planctomycetes and their phenomic and genomic characterization uncovers novel biology.</title>
        <authorList>
            <person name="Wiegand S."/>
            <person name="Jogler M."/>
            <person name="Boedeker C."/>
            <person name="Pinto D."/>
            <person name="Vollmers J."/>
            <person name="Rivas-Marin E."/>
            <person name="Kohn T."/>
            <person name="Peeters S.H."/>
            <person name="Heuer A."/>
            <person name="Rast P."/>
            <person name="Oberbeckmann S."/>
            <person name="Bunk B."/>
            <person name="Jeske O."/>
            <person name="Meyerdierks A."/>
            <person name="Storesund J.E."/>
            <person name="Kallscheuer N."/>
            <person name="Luecker S."/>
            <person name="Lage O.M."/>
            <person name="Pohl T."/>
            <person name="Merkel B.J."/>
            <person name="Hornburger P."/>
            <person name="Mueller R.-W."/>
            <person name="Bruemmer F."/>
            <person name="Labrenz M."/>
            <person name="Spormann A.M."/>
            <person name="Op Den Camp H."/>
            <person name="Overmann J."/>
            <person name="Amann R."/>
            <person name="Jetten M.S.M."/>
            <person name="Mascher T."/>
            <person name="Medema M.H."/>
            <person name="Devos D.P."/>
            <person name="Kaster A.-K."/>
            <person name="Ovreas L."/>
            <person name="Rohde M."/>
            <person name="Galperin M.Y."/>
            <person name="Jogler C."/>
        </authorList>
    </citation>
    <scope>NUCLEOTIDE SEQUENCE [LARGE SCALE GENOMIC DNA]</scope>
    <source>
        <strain evidence="2 3">Pla108</strain>
    </source>
</reference>